<dbReference type="GeneID" id="81378829"/>
<proteinExistence type="predicted"/>
<feature type="signal peptide" evidence="1">
    <location>
        <begin position="1"/>
        <end position="15"/>
    </location>
</feature>
<reference evidence="2" key="1">
    <citation type="submission" date="2022-11" db="EMBL/GenBank/DDBJ databases">
        <authorList>
            <person name="Petersen C."/>
        </authorList>
    </citation>
    <scope>NUCLEOTIDE SEQUENCE</scope>
    <source>
        <strain evidence="2">IBT 23319</strain>
    </source>
</reference>
<dbReference type="OrthoDB" id="5137131at2759"/>
<reference evidence="2" key="2">
    <citation type="journal article" date="2023" name="IMA Fungus">
        <title>Comparative genomic study of the Penicillium genus elucidates a diverse pangenome and 15 lateral gene transfer events.</title>
        <authorList>
            <person name="Petersen C."/>
            <person name="Sorensen T."/>
            <person name="Nielsen M.R."/>
            <person name="Sondergaard T.E."/>
            <person name="Sorensen J.L."/>
            <person name="Fitzpatrick D.A."/>
            <person name="Frisvad J.C."/>
            <person name="Nielsen K.L."/>
        </authorList>
    </citation>
    <scope>NUCLEOTIDE SEQUENCE</scope>
    <source>
        <strain evidence="2">IBT 23319</strain>
    </source>
</reference>
<name>A0A9W9PDH7_PENCI</name>
<dbReference type="RefSeq" id="XP_056505419.1">
    <property type="nucleotide sequence ID" value="XM_056639662.1"/>
</dbReference>
<protein>
    <recommendedName>
        <fullName evidence="4">Hydrophobin</fullName>
    </recommendedName>
</protein>
<dbReference type="EMBL" id="JAPQKT010000001">
    <property type="protein sequence ID" value="KAJ5242415.1"/>
    <property type="molecule type" value="Genomic_DNA"/>
</dbReference>
<keyword evidence="1" id="KW-0732">Signal</keyword>
<keyword evidence="3" id="KW-1185">Reference proteome</keyword>
<feature type="chain" id="PRO_5040912906" description="Hydrophobin" evidence="1">
    <location>
        <begin position="16"/>
        <end position="102"/>
    </location>
</feature>
<sequence length="102" mass="10796">MKLLALFALTAIVSAEFTCINPVNPIPAGPPGVCCEDLDQSALLDFVYTGKTCTRANKVDEADDGKTTYSLCQDGKRAACCDPLLTKLSEASNPACVLPEKN</sequence>
<evidence type="ECO:0000313" key="3">
    <source>
        <dbReference type="Proteomes" id="UP001147733"/>
    </source>
</evidence>
<organism evidence="2 3">
    <name type="scientific">Penicillium citrinum</name>
    <dbReference type="NCBI Taxonomy" id="5077"/>
    <lineage>
        <taxon>Eukaryota</taxon>
        <taxon>Fungi</taxon>
        <taxon>Dikarya</taxon>
        <taxon>Ascomycota</taxon>
        <taxon>Pezizomycotina</taxon>
        <taxon>Eurotiomycetes</taxon>
        <taxon>Eurotiomycetidae</taxon>
        <taxon>Eurotiales</taxon>
        <taxon>Aspergillaceae</taxon>
        <taxon>Penicillium</taxon>
    </lineage>
</organism>
<comment type="caution">
    <text evidence="2">The sequence shown here is derived from an EMBL/GenBank/DDBJ whole genome shotgun (WGS) entry which is preliminary data.</text>
</comment>
<dbReference type="Proteomes" id="UP001147733">
    <property type="component" value="Unassembled WGS sequence"/>
</dbReference>
<gene>
    <name evidence="2" type="ORF">N7469_000742</name>
</gene>
<accession>A0A9W9PDH7</accession>
<evidence type="ECO:0000313" key="2">
    <source>
        <dbReference type="EMBL" id="KAJ5242415.1"/>
    </source>
</evidence>
<evidence type="ECO:0008006" key="4">
    <source>
        <dbReference type="Google" id="ProtNLM"/>
    </source>
</evidence>
<dbReference type="AlphaFoldDB" id="A0A9W9PDH7"/>
<evidence type="ECO:0000256" key="1">
    <source>
        <dbReference type="SAM" id="SignalP"/>
    </source>
</evidence>